<dbReference type="SUPFAM" id="SSF158682">
    <property type="entry name" value="TerB-like"/>
    <property type="match status" value="1"/>
</dbReference>
<evidence type="ECO:0000313" key="4">
    <source>
        <dbReference type="Proteomes" id="UP000245839"/>
    </source>
</evidence>
<dbReference type="Proteomes" id="UP000245839">
    <property type="component" value="Unassembled WGS sequence"/>
</dbReference>
<keyword evidence="1" id="KW-1133">Transmembrane helix</keyword>
<evidence type="ECO:0000313" key="2">
    <source>
        <dbReference type="EMBL" id="PWJ22248.1"/>
    </source>
</evidence>
<keyword evidence="1" id="KW-0812">Transmembrane</keyword>
<proteinExistence type="predicted"/>
<dbReference type="EMBL" id="QGDJ01000001">
    <property type="protein sequence ID" value="PWJ22248.1"/>
    <property type="molecule type" value="Genomic_DNA"/>
</dbReference>
<accession>A0A2Y9A3T7</accession>
<dbReference type="EMBL" id="UETC01000001">
    <property type="protein sequence ID" value="SSA38526.1"/>
    <property type="molecule type" value="Genomic_DNA"/>
</dbReference>
<keyword evidence="4" id="KW-1185">Reference proteome</keyword>
<evidence type="ECO:0000313" key="3">
    <source>
        <dbReference type="EMBL" id="SSA38526.1"/>
    </source>
</evidence>
<organism evidence="3 5">
    <name type="scientific">Jannaschia seohaensis</name>
    <dbReference type="NCBI Taxonomy" id="475081"/>
    <lineage>
        <taxon>Bacteria</taxon>
        <taxon>Pseudomonadati</taxon>
        <taxon>Pseudomonadota</taxon>
        <taxon>Alphaproteobacteria</taxon>
        <taxon>Rhodobacterales</taxon>
        <taxon>Roseobacteraceae</taxon>
        <taxon>Jannaschia</taxon>
    </lineage>
</organism>
<evidence type="ECO:0000256" key="1">
    <source>
        <dbReference type="SAM" id="Phobius"/>
    </source>
</evidence>
<gene>
    <name evidence="2" type="ORF">BCF38_101658</name>
    <name evidence="3" type="ORF">SAMN05421539_101658</name>
</gene>
<reference evidence="2 4" key="2">
    <citation type="submission" date="2018-03" db="EMBL/GenBank/DDBJ databases">
        <title>Genomic Encyclopedia of Archaeal and Bacterial Type Strains, Phase II (KMG-II): from individual species to whole genera.</title>
        <authorList>
            <person name="Goeker M."/>
        </authorList>
    </citation>
    <scope>NUCLEOTIDE SEQUENCE [LARGE SCALE GENOMIC DNA]</scope>
    <source>
        <strain evidence="2 4">DSM 25227</strain>
    </source>
</reference>
<dbReference type="InterPro" id="IPR029024">
    <property type="entry name" value="TerB-like"/>
</dbReference>
<dbReference type="AlphaFoldDB" id="A0A2Y9A3T7"/>
<sequence length="209" mass="23249">MEPSSKHLPLLGLALVAAWTTIGAGVEANQPQVDRGFLPQRAVDAFADYSLTAVFGAILTLTAVTLIVLRLTRAQRRELRREVLGLPEGPRFNVVDAMVHCVWRGNEIDEKRLERALQIARATTEMDYSEAHIREAALRADRLIGPGSFWHLRDGMTRGERMVVFNAALSVLLEDGPLTPGDRSMLKSLSRGLRLGREDLRYLGKLIPQ</sequence>
<protein>
    <recommendedName>
        <fullName evidence="6">Tellurite resistance protein TerB</fullName>
    </recommendedName>
</protein>
<evidence type="ECO:0008006" key="6">
    <source>
        <dbReference type="Google" id="ProtNLM"/>
    </source>
</evidence>
<name>A0A2Y9A3T7_9RHOB</name>
<dbReference type="Proteomes" id="UP000251571">
    <property type="component" value="Unassembled WGS sequence"/>
</dbReference>
<evidence type="ECO:0000313" key="5">
    <source>
        <dbReference type="Proteomes" id="UP000251571"/>
    </source>
</evidence>
<feature type="transmembrane region" description="Helical" evidence="1">
    <location>
        <begin position="52"/>
        <end position="71"/>
    </location>
</feature>
<keyword evidence="1" id="KW-0472">Membrane</keyword>
<reference evidence="3 5" key="1">
    <citation type="submission" date="2016-10" db="EMBL/GenBank/DDBJ databases">
        <authorList>
            <person name="Cai Z."/>
        </authorList>
    </citation>
    <scope>NUCLEOTIDE SEQUENCE [LARGE SCALE GENOMIC DNA]</scope>
    <source>
        <strain evidence="3 5">DSM 25227</strain>
    </source>
</reference>